<dbReference type="Pfam" id="PF01916">
    <property type="entry name" value="DS"/>
    <property type="match status" value="1"/>
</dbReference>
<organism evidence="3 4">
    <name type="scientific">Steatornis caripensis</name>
    <name type="common">Oilbird</name>
    <dbReference type="NCBI Taxonomy" id="48435"/>
    <lineage>
        <taxon>Eukaryota</taxon>
        <taxon>Metazoa</taxon>
        <taxon>Chordata</taxon>
        <taxon>Craniata</taxon>
        <taxon>Vertebrata</taxon>
        <taxon>Euteleostomi</taxon>
        <taxon>Archelosauria</taxon>
        <taxon>Archosauria</taxon>
        <taxon>Dinosauria</taxon>
        <taxon>Saurischia</taxon>
        <taxon>Theropoda</taxon>
        <taxon>Coelurosauria</taxon>
        <taxon>Aves</taxon>
        <taxon>Neognathae</taxon>
        <taxon>Neoaves</taxon>
        <taxon>Strisores</taxon>
        <taxon>Caprimulgiformes</taxon>
        <taxon>Steatornithidae</taxon>
        <taxon>Steatornis</taxon>
    </lineage>
</organism>
<evidence type="ECO:0000256" key="2">
    <source>
        <dbReference type="ARBA" id="ARBA00023027"/>
    </source>
</evidence>
<comment type="similarity">
    <text evidence="1">Belongs to the deoxyhypusine synthase family.</text>
</comment>
<dbReference type="AlphaFoldDB" id="A0A7K6X1R7"/>
<dbReference type="InterPro" id="IPR029035">
    <property type="entry name" value="DHS-like_NAD/FAD-binding_dom"/>
</dbReference>
<keyword evidence="2" id="KW-0520">NAD</keyword>
<dbReference type="Gene3D" id="3.40.910.10">
    <property type="entry name" value="Deoxyhypusine synthase"/>
    <property type="match status" value="1"/>
</dbReference>
<sequence>AESPLGLGQVDVLVTTAGGVEEDLIKCLAPTYVGDFSLRGRDLRQNGINRIGNLLVPNDNYCKFEDWLMPI</sequence>
<reference evidence="3 4" key="1">
    <citation type="submission" date="2019-09" db="EMBL/GenBank/DDBJ databases">
        <title>Bird 10,000 Genomes (B10K) Project - Family phase.</title>
        <authorList>
            <person name="Zhang G."/>
        </authorList>
    </citation>
    <scope>NUCLEOTIDE SEQUENCE [LARGE SCALE GENOMIC DNA]</scope>
    <source>
        <strain evidence="3">OUT-0004</strain>
    </source>
</reference>
<keyword evidence="4" id="KW-1185">Reference proteome</keyword>
<protein>
    <submittedName>
        <fullName evidence="3">DHYS synthase</fullName>
    </submittedName>
</protein>
<proteinExistence type="inferred from homology"/>
<name>A0A7K6X1R7_STECA</name>
<comment type="caution">
    <text evidence="3">The sequence shown here is derived from an EMBL/GenBank/DDBJ whole genome shotgun (WGS) entry which is preliminary data.</text>
</comment>
<accession>A0A7K6X1R7</accession>
<feature type="non-terminal residue" evidence="3">
    <location>
        <position position="1"/>
    </location>
</feature>
<dbReference type="EMBL" id="VZSC01028750">
    <property type="protein sequence ID" value="NWX53227.1"/>
    <property type="molecule type" value="Genomic_DNA"/>
</dbReference>
<dbReference type="GO" id="GO:0005737">
    <property type="term" value="C:cytoplasm"/>
    <property type="evidence" value="ECO:0007669"/>
    <property type="project" value="TreeGrafter"/>
</dbReference>
<dbReference type="InterPro" id="IPR036982">
    <property type="entry name" value="Deoxyhypusine_synthase_sf"/>
</dbReference>
<dbReference type="PANTHER" id="PTHR11703">
    <property type="entry name" value="DEOXYHYPUSINE SYNTHASE"/>
    <property type="match status" value="1"/>
</dbReference>
<evidence type="ECO:0000313" key="4">
    <source>
        <dbReference type="Proteomes" id="UP000516988"/>
    </source>
</evidence>
<dbReference type="PANTHER" id="PTHR11703:SF0">
    <property type="entry name" value="DEOXYHYPUSINE SYNTHASE"/>
    <property type="match status" value="1"/>
</dbReference>
<evidence type="ECO:0000313" key="3">
    <source>
        <dbReference type="EMBL" id="NWX53227.1"/>
    </source>
</evidence>
<feature type="non-terminal residue" evidence="3">
    <location>
        <position position="71"/>
    </location>
</feature>
<evidence type="ECO:0000256" key="1">
    <source>
        <dbReference type="ARBA" id="ARBA00009892"/>
    </source>
</evidence>
<dbReference type="GO" id="GO:0034038">
    <property type="term" value="F:deoxyhypusine synthase activity"/>
    <property type="evidence" value="ECO:0007669"/>
    <property type="project" value="TreeGrafter"/>
</dbReference>
<dbReference type="Proteomes" id="UP000516988">
    <property type="component" value="Unassembled WGS sequence"/>
</dbReference>
<dbReference type="OrthoDB" id="294378at2759"/>
<dbReference type="SUPFAM" id="SSF52467">
    <property type="entry name" value="DHS-like NAD/FAD-binding domain"/>
    <property type="match status" value="1"/>
</dbReference>
<gene>
    <name evidence="3" type="primary">Dhps</name>
    <name evidence="3" type="ORF">STECAR_R07324</name>
</gene>
<dbReference type="InterPro" id="IPR002773">
    <property type="entry name" value="Deoxyhypusine_synthase"/>
</dbReference>